<comment type="similarity">
    <text evidence="1">Belongs to the ABC transporter superfamily.</text>
</comment>
<evidence type="ECO:0000256" key="1">
    <source>
        <dbReference type="ARBA" id="ARBA00005417"/>
    </source>
</evidence>
<evidence type="ECO:0000256" key="2">
    <source>
        <dbReference type="ARBA" id="ARBA00022448"/>
    </source>
</evidence>
<keyword evidence="3" id="KW-0547">Nucleotide-binding</keyword>
<sequence>MAFIEVDHVKKIYGMKFNRSTAIDNISFVIDPGEFVGIMGPSGAGKTTLLNIMSTIDKPTFGHIKIDNRDVTQYDEKKLSEFRRQKLGFVFQDFNLLNSLTIRENIILPLALDKLNVETIEEKLANIANVLNLNTILERFPNEVSIGQQQRAAVGRAIITEPKMLFADEPTGSLDSKAATELLQYLTDVNEKQKMTLMMVTHDAFTASYCKRIIFIKDGHVFAEIRRDGQRKDFFQKIIDMQAAIGGGEQ</sequence>
<dbReference type="Proteomes" id="UP001081467">
    <property type="component" value="Unassembled WGS sequence"/>
</dbReference>
<evidence type="ECO:0000259" key="5">
    <source>
        <dbReference type="PROSITE" id="PS50893"/>
    </source>
</evidence>
<dbReference type="GO" id="GO:0005524">
    <property type="term" value="F:ATP binding"/>
    <property type="evidence" value="ECO:0007669"/>
    <property type="project" value="UniProtKB-KW"/>
</dbReference>
<dbReference type="SMART" id="SM00382">
    <property type="entry name" value="AAA"/>
    <property type="match status" value="1"/>
</dbReference>
<name>A0ABT4JN75_9LACO</name>
<gene>
    <name evidence="6" type="ORF">N0K80_06570</name>
</gene>
<dbReference type="EMBL" id="JANXLI010000006">
    <property type="protein sequence ID" value="MCZ2491814.1"/>
    <property type="molecule type" value="Genomic_DNA"/>
</dbReference>
<keyword evidence="4 6" id="KW-0067">ATP-binding</keyword>
<evidence type="ECO:0000313" key="7">
    <source>
        <dbReference type="Proteomes" id="UP001081467"/>
    </source>
</evidence>
<dbReference type="SUPFAM" id="SSF52540">
    <property type="entry name" value="P-loop containing nucleoside triphosphate hydrolases"/>
    <property type="match status" value="1"/>
</dbReference>
<keyword evidence="7" id="KW-1185">Reference proteome</keyword>
<dbReference type="PANTHER" id="PTHR42798:SF7">
    <property type="entry name" value="ALPHA-D-RIBOSE 1-METHYLPHOSPHONATE 5-TRIPHOSPHATE SYNTHASE SUBUNIT PHNL"/>
    <property type="match status" value="1"/>
</dbReference>
<dbReference type="InterPro" id="IPR017911">
    <property type="entry name" value="MacB-like_ATP-bd"/>
</dbReference>
<protein>
    <submittedName>
        <fullName evidence="6">ABC transporter ATP-binding protein</fullName>
    </submittedName>
</protein>
<dbReference type="InterPro" id="IPR027417">
    <property type="entry name" value="P-loop_NTPase"/>
</dbReference>
<evidence type="ECO:0000256" key="3">
    <source>
        <dbReference type="ARBA" id="ARBA00022741"/>
    </source>
</evidence>
<dbReference type="Gene3D" id="3.40.50.300">
    <property type="entry name" value="P-loop containing nucleotide triphosphate hydrolases"/>
    <property type="match status" value="1"/>
</dbReference>
<dbReference type="PROSITE" id="PS50893">
    <property type="entry name" value="ABC_TRANSPORTER_2"/>
    <property type="match status" value="1"/>
</dbReference>
<keyword evidence="2" id="KW-0813">Transport</keyword>
<comment type="caution">
    <text evidence="6">The sequence shown here is derived from an EMBL/GenBank/DDBJ whole genome shotgun (WGS) entry which is preliminary data.</text>
</comment>
<feature type="domain" description="ABC transporter" evidence="5">
    <location>
        <begin position="4"/>
        <end position="243"/>
    </location>
</feature>
<evidence type="ECO:0000256" key="4">
    <source>
        <dbReference type="ARBA" id="ARBA00022840"/>
    </source>
</evidence>
<accession>A0ABT4JN75</accession>
<dbReference type="InterPro" id="IPR003439">
    <property type="entry name" value="ABC_transporter-like_ATP-bd"/>
</dbReference>
<evidence type="ECO:0000313" key="6">
    <source>
        <dbReference type="EMBL" id="MCZ2491814.1"/>
    </source>
</evidence>
<proteinExistence type="inferred from homology"/>
<organism evidence="6 7">
    <name type="scientific">Dellaglioa carnosa</name>
    <dbReference type="NCBI Taxonomy" id="2995136"/>
    <lineage>
        <taxon>Bacteria</taxon>
        <taxon>Bacillati</taxon>
        <taxon>Bacillota</taxon>
        <taxon>Bacilli</taxon>
        <taxon>Lactobacillales</taxon>
        <taxon>Lactobacillaceae</taxon>
        <taxon>Dellaglioa</taxon>
    </lineage>
</organism>
<dbReference type="InterPro" id="IPR003593">
    <property type="entry name" value="AAA+_ATPase"/>
</dbReference>
<dbReference type="Pfam" id="PF00005">
    <property type="entry name" value="ABC_tran"/>
    <property type="match status" value="1"/>
</dbReference>
<dbReference type="PANTHER" id="PTHR42798">
    <property type="entry name" value="LIPOPROTEIN-RELEASING SYSTEM ATP-BINDING PROTEIN LOLD"/>
    <property type="match status" value="1"/>
</dbReference>
<reference evidence="6" key="1">
    <citation type="submission" date="2022-09" db="EMBL/GenBank/DDBJ databases">
        <title>Diversity of Dellaglioa algida.</title>
        <authorList>
            <person name="Matthias E."/>
            <person name="Werum V."/>
        </authorList>
    </citation>
    <scope>NUCLEOTIDE SEQUENCE</scope>
    <source>
        <strain evidence="6">TMW 2.2523</strain>
    </source>
</reference>
<dbReference type="CDD" id="cd03255">
    <property type="entry name" value="ABC_MJ0796_LolCDE_FtsE"/>
    <property type="match status" value="1"/>
</dbReference>